<evidence type="ECO:0000313" key="5">
    <source>
        <dbReference type="EMBL" id="MFC4335124.1"/>
    </source>
</evidence>
<dbReference type="RefSeq" id="WP_380619504.1">
    <property type="nucleotide sequence ID" value="NZ_JBHSDK010000012.1"/>
</dbReference>
<gene>
    <name evidence="5" type="ORF">ACFPET_07920</name>
</gene>
<evidence type="ECO:0000256" key="3">
    <source>
        <dbReference type="ARBA" id="ARBA00022840"/>
    </source>
</evidence>
<comment type="caution">
    <text evidence="5">The sequence shown here is derived from an EMBL/GenBank/DDBJ whole genome shotgun (WGS) entry which is preliminary data.</text>
</comment>
<keyword evidence="6" id="KW-1185">Reference proteome</keyword>
<proteinExistence type="predicted"/>
<keyword evidence="2" id="KW-0547">Nucleotide-binding</keyword>
<evidence type="ECO:0000259" key="4">
    <source>
        <dbReference type="PROSITE" id="PS50893"/>
    </source>
</evidence>
<dbReference type="PROSITE" id="PS50893">
    <property type="entry name" value="ABC_TRANSPORTER_2"/>
    <property type="match status" value="2"/>
</dbReference>
<dbReference type="PANTHER" id="PTHR19211">
    <property type="entry name" value="ATP-BINDING TRANSPORT PROTEIN-RELATED"/>
    <property type="match status" value="1"/>
</dbReference>
<reference evidence="6" key="1">
    <citation type="journal article" date="2019" name="Int. J. Syst. Evol. Microbiol.">
        <title>The Global Catalogue of Microorganisms (GCM) 10K type strain sequencing project: providing services to taxonomists for standard genome sequencing and annotation.</title>
        <authorList>
            <consortium name="The Broad Institute Genomics Platform"/>
            <consortium name="The Broad Institute Genome Sequencing Center for Infectious Disease"/>
            <person name="Wu L."/>
            <person name="Ma J."/>
        </authorList>
    </citation>
    <scope>NUCLEOTIDE SEQUENCE [LARGE SCALE GENOMIC DNA]</scope>
    <source>
        <strain evidence="6">IBRC-M 10908</strain>
    </source>
</reference>
<dbReference type="Proteomes" id="UP001595823">
    <property type="component" value="Unassembled WGS sequence"/>
</dbReference>
<feature type="domain" description="ABC transporter" evidence="4">
    <location>
        <begin position="321"/>
        <end position="555"/>
    </location>
</feature>
<dbReference type="InterPro" id="IPR003439">
    <property type="entry name" value="ABC_transporter-like_ATP-bd"/>
</dbReference>
<dbReference type="InterPro" id="IPR050611">
    <property type="entry name" value="ABCF"/>
</dbReference>
<keyword evidence="1" id="KW-0677">Repeat</keyword>
<name>A0ABV8TWH5_9ACTN</name>
<dbReference type="InterPro" id="IPR027417">
    <property type="entry name" value="P-loop_NTPase"/>
</dbReference>
<dbReference type="SMART" id="SM00382">
    <property type="entry name" value="AAA"/>
    <property type="match status" value="2"/>
</dbReference>
<dbReference type="PANTHER" id="PTHR19211:SF69">
    <property type="entry name" value="ATP-BINDING PROTEIN UUP"/>
    <property type="match status" value="1"/>
</dbReference>
<dbReference type="GO" id="GO:0005524">
    <property type="term" value="F:ATP binding"/>
    <property type="evidence" value="ECO:0007669"/>
    <property type="project" value="UniProtKB-KW"/>
</dbReference>
<evidence type="ECO:0000256" key="2">
    <source>
        <dbReference type="ARBA" id="ARBA00022741"/>
    </source>
</evidence>
<sequence length="556" mass="60943">MGYINLSDVTYTLPDGRTLFSEVSFRVGEGSKAALIGANGAGKTTLLNLVCGDLAPDSGTVTSSGGIGRMRQLVGMREGDRPLALLAAGLAPPLLRAPGKALIDAEAAVAKAEKRGRLSNAAQEAQAAYVQAITDWGEAGGYDYEVVCDTVATSILHAPWDEVKNRPLSTLSGGEQKRFALHLLLAGDDEVLILDEPDNFLDVPGKRDLERAVRDSEKTILLVSHDREVLANTADQVVTVEAGGAWVHGGGFSTWREARTARWERFEELRRRWDEKHKQLRDQMLMYKNKAAYNSDMASRYRAAQTRLEKFEEAGPPPEPPRDQNIRMRLEGGRTGKRAVVCESLELEDLTFPFDLEVWYGDRVAVLGANGTGKSHFLRLLARGGSEPEDGVRSSQPVAPVAHEGKAKLGARVYPGMFSQTHEHPELDAKTLVEILWEADEDRPSLDLGRAMAALGRYELSGQAEQAFGQLSGGQQARFMILLLELAGATCLLLDEPTDNLDLESAEALETGLRSFEGTVLAVTHDRWFTRGFDRFVLFGEDGEVTEVNEPVWDVR</sequence>
<dbReference type="SUPFAM" id="SSF52540">
    <property type="entry name" value="P-loop containing nucleoside triphosphate hydrolases"/>
    <property type="match status" value="2"/>
</dbReference>
<evidence type="ECO:0000313" key="6">
    <source>
        <dbReference type="Proteomes" id="UP001595823"/>
    </source>
</evidence>
<keyword evidence="3 5" id="KW-0067">ATP-binding</keyword>
<accession>A0ABV8TWH5</accession>
<dbReference type="EMBL" id="JBHSDK010000012">
    <property type="protein sequence ID" value="MFC4335124.1"/>
    <property type="molecule type" value="Genomic_DNA"/>
</dbReference>
<dbReference type="Pfam" id="PF00005">
    <property type="entry name" value="ABC_tran"/>
    <property type="match status" value="2"/>
</dbReference>
<dbReference type="InterPro" id="IPR003593">
    <property type="entry name" value="AAA+_ATPase"/>
</dbReference>
<dbReference type="Gene3D" id="3.40.50.300">
    <property type="entry name" value="P-loop containing nucleotide triphosphate hydrolases"/>
    <property type="match status" value="2"/>
</dbReference>
<protein>
    <submittedName>
        <fullName evidence="5">ABC-F family ATP-binding cassette domain-containing protein</fullName>
    </submittedName>
</protein>
<feature type="domain" description="ABC transporter" evidence="4">
    <location>
        <begin position="4"/>
        <end position="267"/>
    </location>
</feature>
<evidence type="ECO:0000256" key="1">
    <source>
        <dbReference type="ARBA" id="ARBA00022737"/>
    </source>
</evidence>
<organism evidence="5 6">
    <name type="scientific">Salininema proteolyticum</name>
    <dbReference type="NCBI Taxonomy" id="1607685"/>
    <lineage>
        <taxon>Bacteria</taxon>
        <taxon>Bacillati</taxon>
        <taxon>Actinomycetota</taxon>
        <taxon>Actinomycetes</taxon>
        <taxon>Glycomycetales</taxon>
        <taxon>Glycomycetaceae</taxon>
        <taxon>Salininema</taxon>
    </lineage>
</organism>